<dbReference type="EMBL" id="DF384213">
    <property type="protein sequence ID" value="GAE03827.1"/>
    <property type="molecule type" value="Genomic_DNA"/>
</dbReference>
<reference evidence="1" key="1">
    <citation type="submission" date="2013-10" db="EMBL/GenBank/DDBJ databases">
        <title>Draft genome sequence of Clostridium botulinum type B strain Osaka05.</title>
        <authorList>
            <person name="Sakaguchi Y."/>
            <person name="Hosomi K."/>
            <person name="Uchiyama J."/>
            <person name="Ogura Y."/>
            <person name="Sakaguchi M."/>
            <person name="Kohda T."/>
            <person name="Mukamoto M."/>
            <person name="Misawa N."/>
            <person name="Matsuzaki S."/>
            <person name="Hayashi T."/>
            <person name="Kozaki S."/>
        </authorList>
    </citation>
    <scope>NUCLEOTIDE SEQUENCE</scope>
    <source>
        <strain evidence="1">Osaka05</strain>
    </source>
</reference>
<evidence type="ECO:0000313" key="1">
    <source>
        <dbReference type="EMBL" id="GAE03827.1"/>
    </source>
</evidence>
<dbReference type="HOGENOM" id="CLU_2952107_0_0_9"/>
<dbReference type="Proteomes" id="UP000054164">
    <property type="component" value="Unassembled WGS sequence"/>
</dbReference>
<sequence>MFGRITKIRYLDLLKQIKTKIFIKEEKKLLSVALQIQKIYMDYAMLGFQELKTSLNNTY</sequence>
<organism evidence="1">
    <name type="scientific">Clostridium botulinum B str. Osaka05</name>
    <dbReference type="NCBI Taxonomy" id="1407017"/>
    <lineage>
        <taxon>Bacteria</taxon>
        <taxon>Bacillati</taxon>
        <taxon>Bacillota</taxon>
        <taxon>Clostridia</taxon>
        <taxon>Eubacteriales</taxon>
        <taxon>Clostridiaceae</taxon>
        <taxon>Clostridium</taxon>
    </lineage>
</organism>
<dbReference type="AlphaFoldDB" id="A0A0S6U5U1"/>
<gene>
    <name evidence="1" type="ORF">CBO05C_3517</name>
</gene>
<proteinExistence type="predicted"/>
<name>A0A0S6U5U1_CLOBO</name>
<accession>A0A0S6U5U1</accession>
<protein>
    <submittedName>
        <fullName evidence="1">Uncharacterized protein</fullName>
    </submittedName>
</protein>